<accession>A0A0N7L5D6</accession>
<proteinExistence type="predicted"/>
<name>A0A0N7L5D6_PLAHL</name>
<dbReference type="GeneID" id="59052570"/>
<evidence type="ECO:0000313" key="1">
    <source>
        <dbReference type="EMBL" id="CEG41179.1"/>
    </source>
</evidence>
<sequence length="74" mass="8625">MELALRMTALLKNFVRFRAHSALILHCFFALRQKLCIYSNLLVMSALLNRMNLCSSWFNKLNKYRTATVGNPVF</sequence>
<evidence type="ECO:0000313" key="2">
    <source>
        <dbReference type="Proteomes" id="UP000054928"/>
    </source>
</evidence>
<dbReference type="Proteomes" id="UP000054928">
    <property type="component" value="Unassembled WGS sequence"/>
</dbReference>
<organism evidence="1 2">
    <name type="scientific">Plasmopara halstedii</name>
    <name type="common">Downy mildew of sunflower</name>
    <dbReference type="NCBI Taxonomy" id="4781"/>
    <lineage>
        <taxon>Eukaryota</taxon>
        <taxon>Sar</taxon>
        <taxon>Stramenopiles</taxon>
        <taxon>Oomycota</taxon>
        <taxon>Peronosporomycetes</taxon>
        <taxon>Peronosporales</taxon>
        <taxon>Peronosporaceae</taxon>
        <taxon>Plasmopara</taxon>
    </lineage>
</organism>
<protein>
    <submittedName>
        <fullName evidence="1">Uncharacterized protein</fullName>
    </submittedName>
</protein>
<dbReference type="RefSeq" id="XP_036263167.1">
    <property type="nucleotide sequence ID" value="XM_036407469.1"/>
</dbReference>
<dbReference type="AlphaFoldDB" id="A0A0N7L5D6"/>
<keyword evidence="2" id="KW-1185">Reference proteome</keyword>
<dbReference type="EMBL" id="CCYD01000553">
    <property type="protein sequence ID" value="CEG41179.1"/>
    <property type="molecule type" value="Genomic_DNA"/>
</dbReference>
<reference evidence="2" key="1">
    <citation type="submission" date="2014-09" db="EMBL/GenBank/DDBJ databases">
        <authorList>
            <person name="Sharma Rahul"/>
            <person name="Thines Marco"/>
        </authorList>
    </citation>
    <scope>NUCLEOTIDE SEQUENCE [LARGE SCALE GENOMIC DNA]</scope>
</reference>